<name>A0A8H7IRJ3_9PEZI</name>
<gene>
    <name evidence="4" type="ORF">BFW01_g1039</name>
</gene>
<evidence type="ECO:0000259" key="3">
    <source>
        <dbReference type="Pfam" id="PF22939"/>
    </source>
</evidence>
<feature type="domain" description="GPI inositol-deacylase winged helix" evidence="3">
    <location>
        <begin position="153"/>
        <end position="235"/>
    </location>
</feature>
<protein>
    <submittedName>
        <fullName evidence="4">Ankyrin repeat protein</fullName>
    </submittedName>
</protein>
<evidence type="ECO:0000256" key="2">
    <source>
        <dbReference type="SAM" id="MobiDB-lite"/>
    </source>
</evidence>
<proteinExistence type="predicted"/>
<comment type="caution">
    <text evidence="4">The sequence shown here is derived from an EMBL/GenBank/DDBJ whole genome shotgun (WGS) entry which is preliminary data.</text>
</comment>
<dbReference type="Gene3D" id="1.25.40.20">
    <property type="entry name" value="Ankyrin repeat-containing domain"/>
    <property type="match status" value="2"/>
</dbReference>
<dbReference type="AlphaFoldDB" id="A0A8H7IRJ3"/>
<dbReference type="PROSITE" id="PS50297">
    <property type="entry name" value="ANK_REP_REGION"/>
    <property type="match status" value="2"/>
</dbReference>
<dbReference type="Pfam" id="PF22939">
    <property type="entry name" value="WHD_GPIID"/>
    <property type="match status" value="1"/>
</dbReference>
<dbReference type="PANTHER" id="PTHR10039">
    <property type="entry name" value="AMELOGENIN"/>
    <property type="match status" value="1"/>
</dbReference>
<feature type="repeat" description="ANK" evidence="1">
    <location>
        <begin position="703"/>
        <end position="735"/>
    </location>
</feature>
<evidence type="ECO:0000313" key="4">
    <source>
        <dbReference type="EMBL" id="KAF9630477.1"/>
    </source>
</evidence>
<feature type="repeat" description="ANK" evidence="1">
    <location>
        <begin position="603"/>
        <end position="635"/>
    </location>
</feature>
<dbReference type="InterPro" id="IPR054471">
    <property type="entry name" value="GPIID_WHD"/>
</dbReference>
<feature type="repeat" description="ANK" evidence="1">
    <location>
        <begin position="388"/>
        <end position="420"/>
    </location>
</feature>
<dbReference type="PANTHER" id="PTHR10039:SF15">
    <property type="entry name" value="NACHT DOMAIN-CONTAINING PROTEIN"/>
    <property type="match status" value="1"/>
</dbReference>
<evidence type="ECO:0000313" key="5">
    <source>
        <dbReference type="Proteomes" id="UP000627934"/>
    </source>
</evidence>
<reference evidence="4" key="1">
    <citation type="submission" date="2016-08" db="EMBL/GenBank/DDBJ databases">
        <authorList>
            <person name="Yan J."/>
        </authorList>
    </citation>
    <scope>NUCLEOTIDE SEQUENCE</scope>
    <source>
        <strain evidence="4">CSS-01s</strain>
    </source>
</reference>
<reference evidence="4" key="2">
    <citation type="journal article" date="2018" name="DNA Res.">
        <title>Comparative genome and transcriptome analyses reveal adaptations to opportunistic infections in woody plant degrading pathogens of Botryosphaeriaceae.</title>
        <authorList>
            <person name="Yan J.Y."/>
            <person name="Zhao W.S."/>
            <person name="Chen Z."/>
            <person name="Xing Q.K."/>
            <person name="Zhang W."/>
            <person name="Chethana K.W.T."/>
            <person name="Xue M.F."/>
            <person name="Xu J.P."/>
            <person name="Phillips A.J.L."/>
            <person name="Wang Y."/>
            <person name="Liu J.H."/>
            <person name="Liu M."/>
            <person name="Zhou Y."/>
            <person name="Jayawardena R.S."/>
            <person name="Manawasinghe I.S."/>
            <person name="Huang J.B."/>
            <person name="Qiao G.H."/>
            <person name="Fu C.Y."/>
            <person name="Guo F.F."/>
            <person name="Dissanayake A.J."/>
            <person name="Peng Y.L."/>
            <person name="Hyde K.D."/>
            <person name="Li X.H."/>
        </authorList>
    </citation>
    <scope>NUCLEOTIDE SEQUENCE</scope>
    <source>
        <strain evidence="4">CSS-01s</strain>
    </source>
</reference>
<keyword evidence="1" id="KW-0040">ANK repeat</keyword>
<dbReference type="Pfam" id="PF13637">
    <property type="entry name" value="Ank_4"/>
    <property type="match status" value="1"/>
</dbReference>
<accession>A0A8H7IRJ3</accession>
<dbReference type="Pfam" id="PF12796">
    <property type="entry name" value="Ank_2"/>
    <property type="match status" value="2"/>
</dbReference>
<feature type="compositionally biased region" description="Basic and acidic residues" evidence="2">
    <location>
        <begin position="820"/>
        <end position="829"/>
    </location>
</feature>
<dbReference type="EMBL" id="MDYX01000040">
    <property type="protein sequence ID" value="KAF9630477.1"/>
    <property type="molecule type" value="Genomic_DNA"/>
</dbReference>
<dbReference type="PROSITE" id="PS50088">
    <property type="entry name" value="ANK_REPEAT"/>
    <property type="match status" value="3"/>
</dbReference>
<dbReference type="InterPro" id="IPR036770">
    <property type="entry name" value="Ankyrin_rpt-contain_sf"/>
</dbReference>
<sequence length="829" mass="93925">MLTKLTAGRPFYIVLDAMDECKLDIRNPLLNALKSITEDVRILVTARLLEKRDELSEGFDKLPITAQTSDVDEYIEFMISEDSELRKCSRDDIKRTVRRKAGGMFLLVRLHMHALSNLDSPEEIADALANLPKTVDESYANAIARVNTKDPQRKLLARIVLAWMSYTFRPLKFQELSHAIAAQTSGPIIEKHRLLPKERITSVCCGLVEIDMDDIVRFVHYSAQSFFVQRKESEFGASRLDIPLACAKYLCMDVLEQPVDSKDSEESIEHRPNSEKLESYPFAEYAAEYLHKHFQLVRNDNDRTEKHVELNRYIRRLVNEEPKRNFYCNLLRDLQAYYTHSVVLEGRYSQSGRVDATPLHLAVFLGSCHLVRSLLDRPNSNVNELDGSEQTPLVIAFKRDFGDIAEILLDHGATVDLSTKQGHVLLLYAAQRNHEKAVEKILRGLKQTELPWSLFDLGVLLVAPLILILCFLHQTLMKSDGSTIPAQPPSEKEIHIPDDNEMDPLLERYGRALILAYEGHSHALDEFLATHPFDVDDCDHKDQVTRSDSWDSSSSGVSSNRCDGIRAQDFLNTACFLAVEGGHTSTVEVLLNRGVSADLENSHGQPLLHRATFRNNIGLVELILDKGATVDLEDENKRTVFTAHASIEREEVLRFLQSKGADINHTGGYEKVHELYRAAAFGNIEMVEFFLDAGVSASITNIYSWAPLHEASANGHLECVRLLFNKGAYPSPISDVGKTPLDLVNSGELHYDWPCLGEDSEHYLNGEVYKKKEEDLQDIERKEQIRDLLLEKGAKTADQLYAEDRSQFEHVSPSYLPDSPRYETDYESD</sequence>
<organism evidence="4 5">
    <name type="scientific">Lasiodiplodia theobromae</name>
    <dbReference type="NCBI Taxonomy" id="45133"/>
    <lineage>
        <taxon>Eukaryota</taxon>
        <taxon>Fungi</taxon>
        <taxon>Dikarya</taxon>
        <taxon>Ascomycota</taxon>
        <taxon>Pezizomycotina</taxon>
        <taxon>Dothideomycetes</taxon>
        <taxon>Dothideomycetes incertae sedis</taxon>
        <taxon>Botryosphaeriales</taxon>
        <taxon>Botryosphaeriaceae</taxon>
        <taxon>Lasiodiplodia</taxon>
    </lineage>
</organism>
<evidence type="ECO:0000256" key="1">
    <source>
        <dbReference type="PROSITE-ProRule" id="PRU00023"/>
    </source>
</evidence>
<dbReference type="InterPro" id="IPR002110">
    <property type="entry name" value="Ankyrin_rpt"/>
</dbReference>
<dbReference type="Proteomes" id="UP000627934">
    <property type="component" value="Unassembled WGS sequence"/>
</dbReference>
<dbReference type="SMART" id="SM00248">
    <property type="entry name" value="ANK"/>
    <property type="match status" value="8"/>
</dbReference>
<feature type="region of interest" description="Disordered" evidence="2">
    <location>
        <begin position="804"/>
        <end position="829"/>
    </location>
</feature>
<dbReference type="SUPFAM" id="SSF48403">
    <property type="entry name" value="Ankyrin repeat"/>
    <property type="match status" value="2"/>
</dbReference>